<name>A0A8J7S2N8_9PROT</name>
<dbReference type="PROSITE" id="PS50943">
    <property type="entry name" value="HTH_CROC1"/>
    <property type="match status" value="1"/>
</dbReference>
<keyword evidence="1" id="KW-0238">DNA-binding</keyword>
<dbReference type="GO" id="GO:0003677">
    <property type="term" value="F:DNA binding"/>
    <property type="evidence" value="ECO:0007669"/>
    <property type="project" value="UniProtKB-KW"/>
</dbReference>
<gene>
    <name evidence="4" type="ORF">KAJ83_17210</name>
</gene>
<dbReference type="SUPFAM" id="SSF47413">
    <property type="entry name" value="lambda repressor-like DNA-binding domains"/>
    <property type="match status" value="1"/>
</dbReference>
<dbReference type="Pfam" id="PF01381">
    <property type="entry name" value="HTH_3"/>
    <property type="match status" value="1"/>
</dbReference>
<evidence type="ECO:0000256" key="1">
    <source>
        <dbReference type="ARBA" id="ARBA00023125"/>
    </source>
</evidence>
<dbReference type="EMBL" id="JAGMWN010000011">
    <property type="protein sequence ID" value="MBP5858760.1"/>
    <property type="molecule type" value="Genomic_DNA"/>
</dbReference>
<organism evidence="4 5">
    <name type="scientific">Marivibrio halodurans</name>
    <dbReference type="NCBI Taxonomy" id="2039722"/>
    <lineage>
        <taxon>Bacteria</taxon>
        <taxon>Pseudomonadati</taxon>
        <taxon>Pseudomonadota</taxon>
        <taxon>Alphaproteobacteria</taxon>
        <taxon>Rhodospirillales</taxon>
        <taxon>Rhodospirillaceae</taxon>
        <taxon>Marivibrio</taxon>
    </lineage>
</organism>
<dbReference type="CDD" id="cd02209">
    <property type="entry name" value="cupin_XRE_C"/>
    <property type="match status" value="1"/>
</dbReference>
<dbReference type="InterPro" id="IPR001387">
    <property type="entry name" value="Cro/C1-type_HTH"/>
</dbReference>
<evidence type="ECO:0000313" key="4">
    <source>
        <dbReference type="EMBL" id="MBP5858760.1"/>
    </source>
</evidence>
<accession>A0A8J7S2N8</accession>
<dbReference type="CDD" id="cd00093">
    <property type="entry name" value="HTH_XRE"/>
    <property type="match status" value="1"/>
</dbReference>
<proteinExistence type="predicted"/>
<dbReference type="GO" id="GO:0005829">
    <property type="term" value="C:cytosol"/>
    <property type="evidence" value="ECO:0007669"/>
    <property type="project" value="TreeGrafter"/>
</dbReference>
<dbReference type="RefSeq" id="WP_210683350.1">
    <property type="nucleotide sequence ID" value="NZ_JAGMWN010000011.1"/>
</dbReference>
<dbReference type="GO" id="GO:0003700">
    <property type="term" value="F:DNA-binding transcription factor activity"/>
    <property type="evidence" value="ECO:0007669"/>
    <property type="project" value="TreeGrafter"/>
</dbReference>
<dbReference type="Gene3D" id="2.60.120.10">
    <property type="entry name" value="Jelly Rolls"/>
    <property type="match status" value="1"/>
</dbReference>
<evidence type="ECO:0000313" key="5">
    <source>
        <dbReference type="Proteomes" id="UP000672602"/>
    </source>
</evidence>
<dbReference type="InterPro" id="IPR014710">
    <property type="entry name" value="RmlC-like_jellyroll"/>
</dbReference>
<evidence type="ECO:0000256" key="2">
    <source>
        <dbReference type="SAM" id="MobiDB-lite"/>
    </source>
</evidence>
<dbReference type="InterPro" id="IPR013096">
    <property type="entry name" value="Cupin_2"/>
</dbReference>
<dbReference type="PANTHER" id="PTHR46797:SF1">
    <property type="entry name" value="METHYLPHOSPHONATE SYNTHASE"/>
    <property type="match status" value="1"/>
</dbReference>
<dbReference type="SMART" id="SM00530">
    <property type="entry name" value="HTH_XRE"/>
    <property type="match status" value="1"/>
</dbReference>
<dbReference type="InterPro" id="IPR011051">
    <property type="entry name" value="RmlC_Cupin_sf"/>
</dbReference>
<dbReference type="InterPro" id="IPR010982">
    <property type="entry name" value="Lambda_DNA-bd_dom_sf"/>
</dbReference>
<evidence type="ECO:0000259" key="3">
    <source>
        <dbReference type="PROSITE" id="PS50943"/>
    </source>
</evidence>
<reference evidence="4" key="1">
    <citation type="submission" date="2021-04" db="EMBL/GenBank/DDBJ databases">
        <authorList>
            <person name="Zhang D.-C."/>
        </authorList>
    </citation>
    <scope>NUCLEOTIDE SEQUENCE</scope>
    <source>
        <strain evidence="4">CGMCC 1.15697</strain>
    </source>
</reference>
<protein>
    <submittedName>
        <fullName evidence="4">Helix-turn-helix domain-containing protein</fullName>
    </submittedName>
</protein>
<dbReference type="SUPFAM" id="SSF51182">
    <property type="entry name" value="RmlC-like cupins"/>
    <property type="match status" value="1"/>
</dbReference>
<dbReference type="Proteomes" id="UP000672602">
    <property type="component" value="Unassembled WGS sequence"/>
</dbReference>
<dbReference type="AlphaFoldDB" id="A0A8J7S2N8"/>
<dbReference type="InterPro" id="IPR050807">
    <property type="entry name" value="TransReg_Diox_bact_type"/>
</dbReference>
<keyword evidence="5" id="KW-1185">Reference proteome</keyword>
<feature type="region of interest" description="Disordered" evidence="2">
    <location>
        <begin position="1"/>
        <end position="23"/>
    </location>
</feature>
<feature type="domain" description="HTH cro/C1-type" evidence="3">
    <location>
        <begin position="32"/>
        <end position="86"/>
    </location>
</feature>
<dbReference type="PANTHER" id="PTHR46797">
    <property type="entry name" value="HTH-TYPE TRANSCRIPTIONAL REGULATOR"/>
    <property type="match status" value="1"/>
</dbReference>
<dbReference type="Gene3D" id="1.10.260.40">
    <property type="entry name" value="lambda repressor-like DNA-binding domains"/>
    <property type="match status" value="1"/>
</dbReference>
<comment type="caution">
    <text evidence="4">The sequence shown here is derived from an EMBL/GenBank/DDBJ whole genome shotgun (WGS) entry which is preliminary data.</text>
</comment>
<dbReference type="Pfam" id="PF07883">
    <property type="entry name" value="Cupin_2"/>
    <property type="match status" value="1"/>
</dbReference>
<sequence length="213" mass="23174">MSELRRIPRTPPTDREAAEDTRPLEEYVGQEIRAHRKRQGMTMAELAAAAEVSQGMLSKIENGQSSPSLSTLAALANALSVPISGFFTPIESARAVSFIPAGEGRVMDRRGTRSGHLYQLLGEGVGGDVGMEPYLITLSSESETYDQFRHEGVEFIHVLSGELVYRHGDRDFHMKPGDSLFFDAGAPHGPRELIALPAVYLSIMGYKAEGAIA</sequence>